<dbReference type="GO" id="GO:0032469">
    <property type="term" value="P:endoplasmic reticulum calcium ion homeostasis"/>
    <property type="evidence" value="ECO:0007669"/>
    <property type="project" value="TreeGrafter"/>
</dbReference>
<evidence type="ECO:0000256" key="2">
    <source>
        <dbReference type="ARBA" id="ARBA00008504"/>
    </source>
</evidence>
<reference evidence="11" key="1">
    <citation type="submission" date="2025-08" db="UniProtKB">
        <authorList>
            <consortium name="Ensembl"/>
        </authorList>
    </citation>
    <scope>IDENTIFICATION</scope>
</reference>
<organism evidence="11 12">
    <name type="scientific">Mus spicilegus</name>
    <name type="common">Mound-building mouse</name>
    <dbReference type="NCBI Taxonomy" id="10103"/>
    <lineage>
        <taxon>Eukaryota</taxon>
        <taxon>Metazoa</taxon>
        <taxon>Chordata</taxon>
        <taxon>Craniata</taxon>
        <taxon>Vertebrata</taxon>
        <taxon>Euteleostomi</taxon>
        <taxon>Mammalia</taxon>
        <taxon>Eutheria</taxon>
        <taxon>Euarchontoglires</taxon>
        <taxon>Glires</taxon>
        <taxon>Rodentia</taxon>
        <taxon>Myomorpha</taxon>
        <taxon>Muroidea</taxon>
        <taxon>Muridae</taxon>
        <taxon>Murinae</taxon>
        <taxon>Mus</taxon>
        <taxon>Mus</taxon>
    </lineage>
</organism>
<evidence type="ECO:0000256" key="1">
    <source>
        <dbReference type="ARBA" id="ARBA00004167"/>
    </source>
</evidence>
<dbReference type="Pfam" id="PF10961">
    <property type="entry name" value="SelK_SelG"/>
    <property type="match status" value="1"/>
</dbReference>
<sequence>MLSNGQVLDRSQSPWRLSFITDLFWRIAEFVLFCLFKTLLHQDLKKGKPMEFRSWESRHDDGRSPGNSPRGMGQIRHPHGLSHVFSPGGG</sequence>
<protein>
    <recommendedName>
        <fullName evidence="3">Selenoprotein K</fullName>
    </recommendedName>
</protein>
<dbReference type="PANTHER" id="PTHR16875">
    <property type="entry name" value="SELENOPROTEIN K"/>
    <property type="match status" value="1"/>
</dbReference>
<evidence type="ECO:0000256" key="3">
    <source>
        <dbReference type="ARBA" id="ARBA00020495"/>
    </source>
</evidence>
<evidence type="ECO:0000256" key="7">
    <source>
        <dbReference type="ARBA" id="ARBA00023136"/>
    </source>
</evidence>
<keyword evidence="4" id="KW-0812">Transmembrane</keyword>
<evidence type="ECO:0000256" key="6">
    <source>
        <dbReference type="ARBA" id="ARBA00022989"/>
    </source>
</evidence>
<feature type="region of interest" description="Disordered" evidence="10">
    <location>
        <begin position="51"/>
        <end position="90"/>
    </location>
</feature>
<dbReference type="GO" id="GO:0005794">
    <property type="term" value="C:Golgi apparatus"/>
    <property type="evidence" value="ECO:0007669"/>
    <property type="project" value="TreeGrafter"/>
</dbReference>
<dbReference type="GO" id="GO:0005789">
    <property type="term" value="C:endoplasmic reticulum membrane"/>
    <property type="evidence" value="ECO:0007669"/>
    <property type="project" value="TreeGrafter"/>
</dbReference>
<keyword evidence="6" id="KW-1133">Transmembrane helix</keyword>
<evidence type="ECO:0000313" key="11">
    <source>
        <dbReference type="Ensembl" id="ENSMSIP00000004480.1"/>
    </source>
</evidence>
<accession>A0A8C6GEN1</accession>
<proteinExistence type="inferred from homology"/>
<dbReference type="GeneTree" id="ENSGT01150000287200"/>
<evidence type="ECO:0000256" key="10">
    <source>
        <dbReference type="SAM" id="MobiDB-lite"/>
    </source>
</evidence>
<keyword evidence="7" id="KW-0472">Membrane</keyword>
<evidence type="ECO:0000256" key="4">
    <source>
        <dbReference type="ARBA" id="ARBA00022692"/>
    </source>
</evidence>
<name>A0A8C6GEN1_MUSSI</name>
<dbReference type="GO" id="GO:0006816">
    <property type="term" value="P:calcium ion transport"/>
    <property type="evidence" value="ECO:0007669"/>
    <property type="project" value="TreeGrafter"/>
</dbReference>
<comment type="similarity">
    <text evidence="2">Belongs to the selenoprotein K family.</text>
</comment>
<evidence type="ECO:0000256" key="9">
    <source>
        <dbReference type="ARBA" id="ARBA00046751"/>
    </source>
</evidence>
<evidence type="ECO:0000256" key="8">
    <source>
        <dbReference type="ARBA" id="ARBA00045265"/>
    </source>
</evidence>
<keyword evidence="5" id="KW-0712">Selenocysteine</keyword>
<dbReference type="PANTHER" id="PTHR16875:SF0">
    <property type="entry name" value="SELENOPROTEIN K"/>
    <property type="match status" value="1"/>
</dbReference>
<dbReference type="InterPro" id="IPR024491">
    <property type="entry name" value="Se_SelK/SelG"/>
</dbReference>
<evidence type="ECO:0000313" key="12">
    <source>
        <dbReference type="Proteomes" id="UP000694415"/>
    </source>
</evidence>
<comment type="subunit">
    <text evidence="9">Interacts with DERL1, DERL2, DERL3 and SELENOS. The SELENOK-SELENOS complex interacts with VCP. Interacts with ZDHHC6.</text>
</comment>
<dbReference type="Proteomes" id="UP000694415">
    <property type="component" value="Unplaced"/>
</dbReference>
<comment type="subcellular location">
    <subcellularLocation>
        <location evidence="1">Membrane</location>
        <topology evidence="1">Single-pass membrane protein</topology>
    </subcellularLocation>
</comment>
<dbReference type="Ensembl" id="ENSMSIT00000005664.1">
    <property type="protein sequence ID" value="ENSMSIP00000004480.1"/>
    <property type="gene ID" value="ENSMSIG00000004091.1"/>
</dbReference>
<reference evidence="11" key="2">
    <citation type="submission" date="2025-09" db="UniProtKB">
        <authorList>
            <consortium name="Ensembl"/>
        </authorList>
    </citation>
    <scope>IDENTIFICATION</scope>
</reference>
<dbReference type="AlphaFoldDB" id="A0A8C6GEN1"/>
<evidence type="ECO:0000256" key="5">
    <source>
        <dbReference type="ARBA" id="ARBA00022933"/>
    </source>
</evidence>
<keyword evidence="12" id="KW-1185">Reference proteome</keyword>
<feature type="compositionally biased region" description="Basic and acidic residues" evidence="10">
    <location>
        <begin position="51"/>
        <end position="63"/>
    </location>
</feature>
<comment type="function">
    <text evidence="8">Required for Ca(2+) flux in immune cells and plays a role in T-cell proliferation and in T-cell and neutrophil migration. Involved in endoplasmic reticulum-associated degradation (ERAD) of soluble glycosylated proteins. Required for palmitoylation and cell surface expression of CD36 and involved in macrophage uptake of low-density lipoprotein and in foam cell formation. Together with ZDHHC6, required for palmitoylation of ITPR1 in immune cells, leading to regulate ITPR1 stability and function. Plays a role in protection of cells from ER stress-induced apoptosis. Protects cells from oxidative stress when overexpressed in cardiomyocytes.</text>
</comment>